<accession>L8N9A3</accession>
<proteinExistence type="predicted"/>
<dbReference type="InterPro" id="IPR048173">
    <property type="entry name" value="Sll0314-like"/>
</dbReference>
<comment type="caution">
    <text evidence="2">The sequence shown here is derived from an EMBL/GenBank/DDBJ whole genome shotgun (WGS) entry which is preliminary data.</text>
</comment>
<keyword evidence="1" id="KW-0812">Transmembrane</keyword>
<organism evidence="2 3">
    <name type="scientific">Pseudanabaena biceps PCC 7429</name>
    <dbReference type="NCBI Taxonomy" id="927668"/>
    <lineage>
        <taxon>Bacteria</taxon>
        <taxon>Bacillati</taxon>
        <taxon>Cyanobacteriota</taxon>
        <taxon>Cyanophyceae</taxon>
        <taxon>Pseudanabaenales</taxon>
        <taxon>Pseudanabaenaceae</taxon>
        <taxon>Pseudanabaena</taxon>
    </lineage>
</organism>
<gene>
    <name evidence="2" type="ORF">Pse7429DRAFT_0095</name>
</gene>
<dbReference type="NCBIfam" id="NF041522">
    <property type="entry name" value="TPR_sll0314"/>
    <property type="match status" value="1"/>
</dbReference>
<feature type="transmembrane region" description="Helical" evidence="1">
    <location>
        <begin position="32"/>
        <end position="55"/>
    </location>
</feature>
<dbReference type="InterPro" id="IPR011990">
    <property type="entry name" value="TPR-like_helical_dom_sf"/>
</dbReference>
<dbReference type="Proteomes" id="UP000011201">
    <property type="component" value="Unassembled WGS sequence"/>
</dbReference>
<keyword evidence="3" id="KW-1185">Reference proteome</keyword>
<sequence precursor="true">MLKNDLNLANNSHLTYSLNLLGNFMKRPLQSVFVSVSASCLAVLVTAVTAMPSFAADPFRSTNAREIGSETQKAFELMFKDGNYVAAVKQLDLAVRTEANDPLLFSLRASTFYAKEDYLSMKIAGDRVRVNAEALKGKDNLRAYTYLAVSDLIAAGYIIKTEGVSSAPSALPLVQSVFDNIQKAKDISPNDPELNLIKGYVDMLIASVLPLSDLETALESLKQYAAPDYLKWRGIALAYRDARKPELALDAVNKALASAPNNPELNYLKGQVLWMQGGSSIPTAKKQFELALSKSKQLNPSLLSEIREQCRNISNGTNCPEQK</sequence>
<dbReference type="PATRIC" id="fig|927668.3.peg.102"/>
<protein>
    <recommendedName>
        <fullName evidence="4">Tetratricopeptide TPR_1 repeat-containing protein</fullName>
    </recommendedName>
</protein>
<evidence type="ECO:0000313" key="3">
    <source>
        <dbReference type="Proteomes" id="UP000011201"/>
    </source>
</evidence>
<reference evidence="2 3" key="1">
    <citation type="journal article" date="2013" name="Proc. Natl. Acad. Sci. U.S.A.">
        <title>Improving the coverage of the cyanobacterial phylum using diversity-driven genome sequencing.</title>
        <authorList>
            <person name="Shih P.M."/>
            <person name="Wu D."/>
            <person name="Latifi A."/>
            <person name="Axen S.D."/>
            <person name="Fewer D.P."/>
            <person name="Talla E."/>
            <person name="Calteau A."/>
            <person name="Cai F."/>
            <person name="Tandeau de Marsac N."/>
            <person name="Rippka R."/>
            <person name="Herdman M."/>
            <person name="Sivonen K."/>
            <person name="Coursin T."/>
            <person name="Laurent T."/>
            <person name="Goodwin L."/>
            <person name="Nolan M."/>
            <person name="Davenport K.W."/>
            <person name="Han C.S."/>
            <person name="Rubin E.M."/>
            <person name="Eisen J.A."/>
            <person name="Woyke T."/>
            <person name="Gugger M."/>
            <person name="Kerfeld C.A."/>
        </authorList>
    </citation>
    <scope>NUCLEOTIDE SEQUENCE [LARGE SCALE GENOMIC DNA]</scope>
    <source>
        <strain evidence="2 3">PCC 7429</strain>
    </source>
</reference>
<evidence type="ECO:0008006" key="4">
    <source>
        <dbReference type="Google" id="ProtNLM"/>
    </source>
</evidence>
<keyword evidence="1" id="KW-1133">Transmembrane helix</keyword>
<keyword evidence="1" id="KW-0472">Membrane</keyword>
<dbReference type="AlphaFoldDB" id="L8N9A3"/>
<name>L8N9A3_9CYAN</name>
<dbReference type="SUPFAM" id="SSF48452">
    <property type="entry name" value="TPR-like"/>
    <property type="match status" value="1"/>
</dbReference>
<dbReference type="Gene3D" id="1.25.40.10">
    <property type="entry name" value="Tetratricopeptide repeat domain"/>
    <property type="match status" value="1"/>
</dbReference>
<evidence type="ECO:0000313" key="2">
    <source>
        <dbReference type="EMBL" id="ELS34788.1"/>
    </source>
</evidence>
<evidence type="ECO:0000256" key="1">
    <source>
        <dbReference type="SAM" id="Phobius"/>
    </source>
</evidence>
<dbReference type="EMBL" id="ALWB01000002">
    <property type="protein sequence ID" value="ELS34788.1"/>
    <property type="molecule type" value="Genomic_DNA"/>
</dbReference>